<dbReference type="PANTHER" id="PTHR31860:SF6">
    <property type="entry name" value="HEAT-INDUCIBLE TRANSCRIPTION REPRESSOR (DUF639)"/>
    <property type="match status" value="1"/>
</dbReference>
<accession>M8BGH0</accession>
<name>M8BGH0_AEGTA</name>
<organism evidence="1">
    <name type="scientific">Aegilops tauschii</name>
    <name type="common">Tausch's goatgrass</name>
    <name type="synonym">Aegilops squarrosa</name>
    <dbReference type="NCBI Taxonomy" id="37682"/>
    <lineage>
        <taxon>Eukaryota</taxon>
        <taxon>Viridiplantae</taxon>
        <taxon>Streptophyta</taxon>
        <taxon>Embryophyta</taxon>
        <taxon>Tracheophyta</taxon>
        <taxon>Spermatophyta</taxon>
        <taxon>Magnoliopsida</taxon>
        <taxon>Liliopsida</taxon>
        <taxon>Poales</taxon>
        <taxon>Poaceae</taxon>
        <taxon>BOP clade</taxon>
        <taxon>Pooideae</taxon>
        <taxon>Triticodae</taxon>
        <taxon>Triticeae</taxon>
        <taxon>Triticinae</taxon>
        <taxon>Aegilops</taxon>
    </lineage>
</organism>
<protein>
    <submittedName>
        <fullName evidence="1">Uncharacterized protein</fullName>
    </submittedName>
</protein>
<proteinExistence type="predicted"/>
<dbReference type="AlphaFoldDB" id="M8BGH0"/>
<reference evidence="1" key="1">
    <citation type="submission" date="2015-06" db="UniProtKB">
        <authorList>
            <consortium name="EnsemblPlants"/>
        </authorList>
    </citation>
    <scope>IDENTIFICATION</scope>
</reference>
<evidence type="ECO:0000313" key="1">
    <source>
        <dbReference type="EnsemblPlants" id="EMT21074"/>
    </source>
</evidence>
<dbReference type="EnsemblPlants" id="EMT21074">
    <property type="protein sequence ID" value="EMT21074"/>
    <property type="gene ID" value="F775_29065"/>
</dbReference>
<sequence>MATALAQVSQVAGYLADKSLRRLTFDMMLAWEVPSSSSQLTVKVEVESTVSLEAFSRIAPAIPTIADVVTSSNLFDVLSSTSGGRLPFPVYDKYLAGLDRHLSVNAYSEVLSLSEIGCYAISFPLNIGYVTLNVFCPYRAFKKMKTQSESSLLSGFRSQRGERVLEVDGTLTTQPVLEHVGISTWPGRLTLTDHALYFEAVKVVTFDKPKSYELAEDAKQIVKPELTGPWGSRLFDKAVMYKSTTLAEPVIIEFPELAGHSRRDYWLAIISEVLYVHRFVRKFDISGVDKEEIILKASLGILRLQAIEELAFPASNRYESLLLFNLCDKLPGGDVILETLASTISSRSSAHANQPGMSIGMRSMSAFAVLSNLGMVSPGNNSERLFVGEIVVGEMSSLQKAVTESMNNYKKVELAQATVDGVKVDGLDTNLVVMKEKKCIHLLCTEDEIAAEEYKWSGRQCSQECACTAVDEQFGCLVLVHFACEEKSACGPDIGSSMLDSRLWRVPGRRLVSCALPFSSCLGFSCSAVLVSCARELVLCCFEALFVSRRLITEPVLEDRKSPIMSN</sequence>
<dbReference type="PANTHER" id="PTHR31860">
    <property type="entry name" value="HEAT-INDUCIBLE TRANSCRIPTION REPRESSOR (DUF639)-RELATED"/>
    <property type="match status" value="1"/>
</dbReference>